<dbReference type="GO" id="GO:0046872">
    <property type="term" value="F:metal ion binding"/>
    <property type="evidence" value="ECO:0007669"/>
    <property type="project" value="UniProtKB-KW"/>
</dbReference>
<dbReference type="GO" id="GO:0006099">
    <property type="term" value="P:tricarboxylic acid cycle"/>
    <property type="evidence" value="ECO:0007669"/>
    <property type="project" value="UniProtKB-UniPathway"/>
</dbReference>
<evidence type="ECO:0000256" key="14">
    <source>
        <dbReference type="ARBA" id="ARBA00023128"/>
    </source>
</evidence>
<dbReference type="InterPro" id="IPR012675">
    <property type="entry name" value="Beta-grasp_dom_sf"/>
</dbReference>
<dbReference type="GO" id="GO:0051539">
    <property type="term" value="F:4 iron, 4 sulfur cluster binding"/>
    <property type="evidence" value="ECO:0007669"/>
    <property type="project" value="UniProtKB-KW"/>
</dbReference>
<evidence type="ECO:0000256" key="8">
    <source>
        <dbReference type="ARBA" id="ARBA00022723"/>
    </source>
</evidence>
<comment type="catalytic activity">
    <reaction evidence="16">
        <text>a quinone + succinate = fumarate + a quinol</text>
        <dbReference type="Rhea" id="RHEA:40523"/>
        <dbReference type="ChEBI" id="CHEBI:24646"/>
        <dbReference type="ChEBI" id="CHEBI:29806"/>
        <dbReference type="ChEBI" id="CHEBI:30031"/>
        <dbReference type="ChEBI" id="CHEBI:132124"/>
        <dbReference type="EC" id="1.3.5.1"/>
    </reaction>
</comment>
<dbReference type="InterPro" id="IPR050573">
    <property type="entry name" value="SDH/FRD_Iron-Sulfur"/>
</dbReference>
<reference evidence="20" key="1">
    <citation type="submission" date="2014-02" db="EMBL/GenBank/DDBJ databases">
        <title>Complete mitochondrion genomes reveal florideophycean red algal diversity.</title>
        <authorList>
            <person name="Yang E.C."/>
            <person name="Yoon H.S."/>
        </authorList>
    </citation>
    <scope>NUCLEOTIDE SEQUENCE</scope>
</reference>
<dbReference type="GO" id="GO:0051538">
    <property type="term" value="F:3 iron, 4 sulfur cluster binding"/>
    <property type="evidence" value="ECO:0007669"/>
    <property type="project" value="UniProtKB-KW"/>
</dbReference>
<evidence type="ECO:0000256" key="17">
    <source>
        <dbReference type="RuleBase" id="RU361237"/>
    </source>
</evidence>
<dbReference type="PROSITE" id="PS00197">
    <property type="entry name" value="2FE2S_FER_1"/>
    <property type="match status" value="1"/>
</dbReference>
<keyword evidence="9 17" id="KW-0999">Mitochondrion inner membrane</keyword>
<evidence type="ECO:0000259" key="18">
    <source>
        <dbReference type="PROSITE" id="PS51085"/>
    </source>
</evidence>
<keyword evidence="14 17" id="KW-0496">Mitochondrion</keyword>
<comment type="function">
    <text evidence="17">Iron-sulfur protein (IP) subunit of succinate dehydrogenase (SDH) that is involved in complex II of the mitochondrial electron transport chain and is responsible for transferring electrons from succinate to ubiquinone (coenzyme Q).</text>
</comment>
<dbReference type="EC" id="1.3.5.1" evidence="17"/>
<dbReference type="InterPro" id="IPR017900">
    <property type="entry name" value="4Fe4S_Fe_S_CS"/>
</dbReference>
<protein>
    <recommendedName>
        <fullName evidence="17">Succinate dehydrogenase [ubiquinone] iron-sulfur subunit, mitochondrial</fullName>
        <ecNumber evidence="17">1.3.5.1</ecNumber>
    </recommendedName>
</protein>
<keyword evidence="15 17" id="KW-0003">3Fe-4S</keyword>
<evidence type="ECO:0000256" key="12">
    <source>
        <dbReference type="ARBA" id="ARBA00023004"/>
    </source>
</evidence>
<keyword evidence="6" id="KW-0816">Tricarboxylic acid cycle</keyword>
<comment type="cofactor">
    <cofactor evidence="17">
        <name>[2Fe-2S] cluster</name>
        <dbReference type="ChEBI" id="CHEBI:190135"/>
    </cofactor>
    <text evidence="17">Binds 1 [2Fe-2S] cluster.</text>
</comment>
<dbReference type="Pfam" id="PF13534">
    <property type="entry name" value="Fer4_17"/>
    <property type="match status" value="1"/>
</dbReference>
<dbReference type="InterPro" id="IPR025192">
    <property type="entry name" value="Succ_DH/fum_Rdtase_N"/>
</dbReference>
<evidence type="ECO:0000256" key="4">
    <source>
        <dbReference type="ARBA" id="ARBA00022448"/>
    </source>
</evidence>
<dbReference type="InterPro" id="IPR009051">
    <property type="entry name" value="Helical_ferredxn"/>
</dbReference>
<dbReference type="UniPathway" id="UPA00223">
    <property type="reaction ID" value="UER01006"/>
</dbReference>
<evidence type="ECO:0000256" key="15">
    <source>
        <dbReference type="ARBA" id="ARBA00023291"/>
    </source>
</evidence>
<keyword evidence="11" id="KW-0560">Oxidoreductase</keyword>
<comment type="cofactor">
    <cofactor evidence="17">
        <name>[4Fe-4S] cluster</name>
        <dbReference type="ChEBI" id="CHEBI:49883"/>
    </cofactor>
    <text evidence="17">Binds 1 [4Fe-4S] cluster.</text>
</comment>
<dbReference type="PROSITE" id="PS00198">
    <property type="entry name" value="4FE4S_FER_1"/>
    <property type="match status" value="1"/>
</dbReference>
<dbReference type="GO" id="GO:0008177">
    <property type="term" value="F:succinate dehydrogenase (quinone) activity"/>
    <property type="evidence" value="ECO:0007669"/>
    <property type="project" value="UniProtKB-EC"/>
</dbReference>
<dbReference type="GO" id="GO:0022904">
    <property type="term" value="P:respiratory electron transport chain"/>
    <property type="evidence" value="ECO:0007669"/>
    <property type="project" value="TreeGrafter"/>
</dbReference>
<dbReference type="GO" id="GO:0009055">
    <property type="term" value="F:electron transfer activity"/>
    <property type="evidence" value="ECO:0007669"/>
    <property type="project" value="InterPro"/>
</dbReference>
<gene>
    <name evidence="20" type="primary">sdh2</name>
    <name evidence="20" type="ORF">Cjap.mt.22</name>
</gene>
<proteinExistence type="inferred from homology"/>
<dbReference type="PROSITE" id="PS51379">
    <property type="entry name" value="4FE4S_FER_2"/>
    <property type="match status" value="1"/>
</dbReference>
<keyword evidence="12 17" id="KW-0408">Iron</keyword>
<dbReference type="SUPFAM" id="SSF54292">
    <property type="entry name" value="2Fe-2S ferredoxin-like"/>
    <property type="match status" value="1"/>
</dbReference>
<dbReference type="InterPro" id="IPR017896">
    <property type="entry name" value="4Fe4S_Fe-S-bd"/>
</dbReference>
<feature type="domain" description="2Fe-2S ferredoxin-type" evidence="18">
    <location>
        <begin position="31"/>
        <end position="111"/>
    </location>
</feature>
<dbReference type="AlphaFoldDB" id="A0A0E3DAX5"/>
<dbReference type="Pfam" id="PF13085">
    <property type="entry name" value="Fer2_3"/>
    <property type="match status" value="1"/>
</dbReference>
<dbReference type="GO" id="GO:0051537">
    <property type="term" value="F:2 iron, 2 sulfur cluster binding"/>
    <property type="evidence" value="ECO:0007669"/>
    <property type="project" value="UniProtKB-KW"/>
</dbReference>
<keyword evidence="13 17" id="KW-0411">Iron-sulfur</keyword>
<sequence length="255" mass="29598">MILLNNFKIQTITLKQQNIRYIRVYRWNPYLQIKPYFSVYPVNIKKCGKMVLDLLIFIKNFQDPTLTFRRSCREGICGSCAMSIEGSNGLACLTFLRSTINFLTIYPLPHLKVIKDLVPDLTNFYKQYSLIKPWLQENNNSKSTKEKLQSKSERLQLNGLYECVLCACCSSSCPSYWWNSDRYLGPSVLLQAYRWILDSRDKADLKRLSFLNNKARLFSCHSILNCTTVCPKHLNPAKTIASLKIHVKNNFGEKN</sequence>
<dbReference type="GO" id="GO:0005743">
    <property type="term" value="C:mitochondrial inner membrane"/>
    <property type="evidence" value="ECO:0007669"/>
    <property type="project" value="UniProtKB-SubCell"/>
</dbReference>
<keyword evidence="8 17" id="KW-0479">Metal-binding</keyword>
<evidence type="ECO:0000313" key="20">
    <source>
        <dbReference type="EMBL" id="AHX02433.1"/>
    </source>
</evidence>
<evidence type="ECO:0000256" key="7">
    <source>
        <dbReference type="ARBA" id="ARBA00022714"/>
    </source>
</evidence>
<evidence type="ECO:0000259" key="19">
    <source>
        <dbReference type="PROSITE" id="PS51379"/>
    </source>
</evidence>
<comment type="cofactor">
    <cofactor evidence="17">
        <name>[3Fe-4S] cluster</name>
        <dbReference type="ChEBI" id="CHEBI:21137"/>
    </cofactor>
    <text evidence="17">Binds 1 [3Fe-4S] cluster.</text>
</comment>
<dbReference type="PANTHER" id="PTHR11921">
    <property type="entry name" value="SUCCINATE DEHYDROGENASE IRON-SULFUR PROTEIN"/>
    <property type="match status" value="1"/>
</dbReference>
<comment type="pathway">
    <text evidence="2 17">Carbohydrate metabolism; tricarboxylic acid cycle; fumarate from succinate (eukaryal route): step 1/1.</text>
</comment>
<dbReference type="InterPro" id="IPR036010">
    <property type="entry name" value="2Fe-2S_ferredoxin-like_sf"/>
</dbReference>
<dbReference type="SUPFAM" id="SSF46548">
    <property type="entry name" value="alpha-helical ferredoxin"/>
    <property type="match status" value="1"/>
</dbReference>
<dbReference type="EMBL" id="KJ398159">
    <property type="protein sequence ID" value="AHX02433.1"/>
    <property type="molecule type" value="Genomic_DNA"/>
</dbReference>
<dbReference type="InterPro" id="IPR001041">
    <property type="entry name" value="2Fe-2S_ferredoxin-type"/>
</dbReference>
<keyword evidence="5 17" id="KW-0004">4Fe-4S</keyword>
<evidence type="ECO:0000256" key="16">
    <source>
        <dbReference type="ARBA" id="ARBA00049220"/>
    </source>
</evidence>
<evidence type="ECO:0000256" key="6">
    <source>
        <dbReference type="ARBA" id="ARBA00022532"/>
    </source>
</evidence>
<organism evidence="20">
    <name type="scientific">Ceramothamnion japonicum</name>
    <name type="common">Red alga</name>
    <name type="synonym">Ceramium japonicum</name>
    <dbReference type="NCBI Taxonomy" id="218448"/>
    <lineage>
        <taxon>Eukaryota</taxon>
        <taxon>Rhodophyta</taxon>
        <taxon>Florideophyceae</taxon>
        <taxon>Rhodymeniophycidae</taxon>
        <taxon>Ceramiales</taxon>
        <taxon>Ceramiaceae</taxon>
        <taxon>Ceramothamnion</taxon>
    </lineage>
</organism>
<geneLocation type="mitochondrion" evidence="20"/>
<dbReference type="PROSITE" id="PS51085">
    <property type="entry name" value="2FE2S_FER_2"/>
    <property type="match status" value="1"/>
</dbReference>
<evidence type="ECO:0000256" key="10">
    <source>
        <dbReference type="ARBA" id="ARBA00022982"/>
    </source>
</evidence>
<keyword evidence="7 17" id="KW-0001">2Fe-2S</keyword>
<feature type="domain" description="4Fe-4S ferredoxin-type" evidence="19">
    <location>
        <begin position="153"/>
        <end position="183"/>
    </location>
</feature>
<evidence type="ECO:0000256" key="5">
    <source>
        <dbReference type="ARBA" id="ARBA00022485"/>
    </source>
</evidence>
<dbReference type="NCBIfam" id="TIGR00384">
    <property type="entry name" value="dhsB"/>
    <property type="match status" value="1"/>
</dbReference>
<comment type="similarity">
    <text evidence="3 17">Belongs to the succinate dehydrogenase/fumarate reductase iron-sulfur protein family.</text>
</comment>
<keyword evidence="9 17" id="KW-0472">Membrane</keyword>
<dbReference type="Gene3D" id="3.10.20.30">
    <property type="match status" value="1"/>
</dbReference>
<dbReference type="FunFam" id="1.10.1060.10:FF:000001">
    <property type="entry name" value="Succinate dehydrogenase iron-sulfur subunit SdhB"/>
    <property type="match status" value="1"/>
</dbReference>
<dbReference type="NCBIfam" id="NF004616">
    <property type="entry name" value="PRK05950.1"/>
    <property type="match status" value="1"/>
</dbReference>
<evidence type="ECO:0000256" key="1">
    <source>
        <dbReference type="ARBA" id="ARBA00004443"/>
    </source>
</evidence>
<keyword evidence="4" id="KW-0813">Transport</keyword>
<name>A0A0E3DAX5_CERJP</name>
<dbReference type="InterPro" id="IPR004489">
    <property type="entry name" value="Succ_DH/fum_Rdtase_Fe-S"/>
</dbReference>
<accession>A0A0E3DAX5</accession>
<keyword evidence="10" id="KW-0249">Electron transport</keyword>
<comment type="subcellular location">
    <subcellularLocation>
        <location evidence="1 17">Mitochondrion inner membrane</location>
        <topology evidence="1 17">Peripheral membrane protein</topology>
        <orientation evidence="1 17">Matrix side</orientation>
    </subcellularLocation>
</comment>
<dbReference type="InterPro" id="IPR006058">
    <property type="entry name" value="2Fe2S_fd_BS"/>
</dbReference>
<dbReference type="PANTHER" id="PTHR11921:SF29">
    <property type="entry name" value="SUCCINATE DEHYDROGENASE [UBIQUINONE] IRON-SULFUR SUBUNIT, MITOCHONDRIAL"/>
    <property type="match status" value="1"/>
</dbReference>
<evidence type="ECO:0000256" key="3">
    <source>
        <dbReference type="ARBA" id="ARBA00009433"/>
    </source>
</evidence>
<dbReference type="Gene3D" id="1.10.1060.10">
    <property type="entry name" value="Alpha-helical ferredoxin"/>
    <property type="match status" value="1"/>
</dbReference>
<evidence type="ECO:0000256" key="2">
    <source>
        <dbReference type="ARBA" id="ARBA00004788"/>
    </source>
</evidence>
<evidence type="ECO:0000256" key="9">
    <source>
        <dbReference type="ARBA" id="ARBA00022792"/>
    </source>
</evidence>
<evidence type="ECO:0000256" key="11">
    <source>
        <dbReference type="ARBA" id="ARBA00023002"/>
    </source>
</evidence>
<evidence type="ECO:0000256" key="13">
    <source>
        <dbReference type="ARBA" id="ARBA00023014"/>
    </source>
</evidence>